<dbReference type="Gene3D" id="1.25.40.10">
    <property type="entry name" value="Tetratricopeptide repeat domain"/>
    <property type="match status" value="1"/>
</dbReference>
<dbReference type="Proteomes" id="UP001549773">
    <property type="component" value="Unassembled WGS sequence"/>
</dbReference>
<dbReference type="PROSITE" id="PS50005">
    <property type="entry name" value="TPR"/>
    <property type="match status" value="1"/>
</dbReference>
<keyword evidence="4" id="KW-1185">Reference proteome</keyword>
<dbReference type="InterPro" id="IPR011990">
    <property type="entry name" value="TPR-like_helical_dom_sf"/>
</dbReference>
<organism evidence="3 4">
    <name type="scientific">Sediminicola luteus</name>
    <dbReference type="NCBI Taxonomy" id="319238"/>
    <lineage>
        <taxon>Bacteria</taxon>
        <taxon>Pseudomonadati</taxon>
        <taxon>Bacteroidota</taxon>
        <taxon>Flavobacteriia</taxon>
        <taxon>Flavobacteriales</taxon>
        <taxon>Flavobacteriaceae</taxon>
        <taxon>Sediminicola</taxon>
    </lineage>
</organism>
<comment type="caution">
    <text evidence="3">The sequence shown here is derived from an EMBL/GenBank/DDBJ whole genome shotgun (WGS) entry which is preliminary data.</text>
</comment>
<evidence type="ECO:0000256" key="2">
    <source>
        <dbReference type="SAM" id="SignalP"/>
    </source>
</evidence>
<name>A0ABV2TYX7_9FLAO</name>
<keyword evidence="2" id="KW-0732">Signal</keyword>
<evidence type="ECO:0000313" key="3">
    <source>
        <dbReference type="EMBL" id="MET7030459.1"/>
    </source>
</evidence>
<dbReference type="InterPro" id="IPR019734">
    <property type="entry name" value="TPR_rpt"/>
</dbReference>
<dbReference type="RefSeq" id="WP_354619257.1">
    <property type="nucleotide sequence ID" value="NZ_JBEWYP010000009.1"/>
</dbReference>
<evidence type="ECO:0008006" key="5">
    <source>
        <dbReference type="Google" id="ProtNLM"/>
    </source>
</evidence>
<evidence type="ECO:0000313" key="4">
    <source>
        <dbReference type="Proteomes" id="UP001549773"/>
    </source>
</evidence>
<evidence type="ECO:0000256" key="1">
    <source>
        <dbReference type="PROSITE-ProRule" id="PRU00339"/>
    </source>
</evidence>
<sequence>MKKILYIAVFTVLGYGSIYNAHAQAQNPECSNNLSIYVEHAKVKNYDAAYTPWKMVYDNCPDLNWANFPYGERILADRVEKATGAEKTTAINQMEKLYDDRLKYFPQKTNKAETIIDKIILKYDNKLASNSEIYEQLHKAFTEDQDNFTNPKALYLYFSSLVDLNAEGSKDLDLVFSTYDAVMAKIDVENDKYTTIIQKLLPKEDANTLTSKEKSQLKSANSYSETYGKISESIDGKLGALANCENLIPLYEKNFEAKKTDVNWVKGAVGRMFSKECTDDPLFKKLFEAQLALDPSAEAYMYGATLKLKAGDSKGAVSDYNKALELETNAKKRSDIAYKIATTYVRSSKSSARSYAQKALDANPSNGKAYLLIASLYASSANDCGTTTFEKRAIYWKAADVARQAGRVDPALSGRSAQAATSYASKAPSKEDIFNSGMAGKTVSFSCWVGGSVTVPSL</sequence>
<feature type="chain" id="PRO_5046043247" description="Tetratricopeptide repeat protein" evidence="2">
    <location>
        <begin position="24"/>
        <end position="458"/>
    </location>
</feature>
<feature type="repeat" description="TPR" evidence="1">
    <location>
        <begin position="297"/>
        <end position="330"/>
    </location>
</feature>
<reference evidence="3 4" key="1">
    <citation type="submission" date="2024-07" db="EMBL/GenBank/DDBJ databases">
        <title>The genome sequence of type strain Sediminicola luteus GDMCC 1.2596T.</title>
        <authorList>
            <person name="Liu Y."/>
        </authorList>
    </citation>
    <scope>NUCLEOTIDE SEQUENCE [LARGE SCALE GENOMIC DNA]</scope>
    <source>
        <strain evidence="3 4">GDMCC 1.2596</strain>
    </source>
</reference>
<accession>A0ABV2TYX7</accession>
<keyword evidence="1" id="KW-0802">TPR repeat</keyword>
<proteinExistence type="predicted"/>
<dbReference type="EMBL" id="JBEWYP010000009">
    <property type="protein sequence ID" value="MET7030459.1"/>
    <property type="molecule type" value="Genomic_DNA"/>
</dbReference>
<feature type="signal peptide" evidence="2">
    <location>
        <begin position="1"/>
        <end position="23"/>
    </location>
</feature>
<protein>
    <recommendedName>
        <fullName evidence="5">Tetratricopeptide repeat protein</fullName>
    </recommendedName>
</protein>
<gene>
    <name evidence="3" type="ORF">ABXZ32_13710</name>
</gene>
<dbReference type="SUPFAM" id="SSF48452">
    <property type="entry name" value="TPR-like"/>
    <property type="match status" value="1"/>
</dbReference>